<dbReference type="Proteomes" id="UP001165586">
    <property type="component" value="Unassembled WGS sequence"/>
</dbReference>
<sequence>MLTLTLALDPKVGTVDTVRTDEYRAWEARLGRISEAATQWQQSFNGAPATVEPGSDLADDDVTFESFSILNLVGYSLAAATEHLDFTLTAMKQTSTLYPTAYLTVLRTSLLAASHAAWMLTPTQRSERQLRALQFLSDDVRTQLVMVREAFAPKDAERTAKERMIEVLLERQAQLQPIADALKPGLQVDKCRINNTSIIESVAQAAHDEDVVQGGVNHIWRSGSAAAHGSRGFATIRLKQNTIVEAPTGGKYSLLRGDLVNDIGPAAAAATLALSFAFKMFDERRLEPNTASADNTIQMPYRY</sequence>
<comment type="caution">
    <text evidence="1">The sequence shown here is derived from an EMBL/GenBank/DDBJ whole genome shotgun (WGS) entry which is preliminary data.</text>
</comment>
<evidence type="ECO:0000313" key="2">
    <source>
        <dbReference type="Proteomes" id="UP001165586"/>
    </source>
</evidence>
<reference evidence="1" key="1">
    <citation type="submission" date="2022-08" db="EMBL/GenBank/DDBJ databases">
        <authorList>
            <person name="Deng Y."/>
            <person name="Han X.-F."/>
            <person name="Zhang Y.-Q."/>
        </authorList>
    </citation>
    <scope>NUCLEOTIDE SEQUENCE</scope>
    <source>
        <strain evidence="1">CPCC 203386</strain>
    </source>
</reference>
<proteinExistence type="predicted"/>
<accession>A0ABT2H586</accession>
<gene>
    <name evidence="1" type="ORF">N1032_15220</name>
</gene>
<evidence type="ECO:0000313" key="1">
    <source>
        <dbReference type="EMBL" id="MCS5735095.1"/>
    </source>
</evidence>
<organism evidence="1 2">
    <name type="scientific">Herbiconiux daphne</name>
    <dbReference type="NCBI Taxonomy" id="2970914"/>
    <lineage>
        <taxon>Bacteria</taxon>
        <taxon>Bacillati</taxon>
        <taxon>Actinomycetota</taxon>
        <taxon>Actinomycetes</taxon>
        <taxon>Micrococcales</taxon>
        <taxon>Microbacteriaceae</taxon>
        <taxon>Herbiconiux</taxon>
    </lineage>
</organism>
<keyword evidence="2" id="KW-1185">Reference proteome</keyword>
<protein>
    <recommendedName>
        <fullName evidence="3">DUF222 domain-containing protein</fullName>
    </recommendedName>
</protein>
<dbReference type="EMBL" id="JANLCJ010000005">
    <property type="protein sequence ID" value="MCS5735095.1"/>
    <property type="molecule type" value="Genomic_DNA"/>
</dbReference>
<evidence type="ECO:0008006" key="3">
    <source>
        <dbReference type="Google" id="ProtNLM"/>
    </source>
</evidence>
<name>A0ABT2H586_9MICO</name>